<evidence type="ECO:0000313" key="3">
    <source>
        <dbReference type="Proteomes" id="UP000580839"/>
    </source>
</evidence>
<comment type="caution">
    <text evidence="2">The sequence shown here is derived from an EMBL/GenBank/DDBJ whole genome shotgun (WGS) entry which is preliminary data.</text>
</comment>
<dbReference type="PRINTS" id="PR00081">
    <property type="entry name" value="GDHRDH"/>
</dbReference>
<dbReference type="AlphaFoldDB" id="A0A849SEC2"/>
<dbReference type="Gene3D" id="3.40.50.720">
    <property type="entry name" value="NAD(P)-binding Rossmann-like Domain"/>
    <property type="match status" value="1"/>
</dbReference>
<evidence type="ECO:0000256" key="1">
    <source>
        <dbReference type="ARBA" id="ARBA00006484"/>
    </source>
</evidence>
<dbReference type="FunFam" id="3.40.50.720:FF:000084">
    <property type="entry name" value="Short-chain dehydrogenase reductase"/>
    <property type="match status" value="1"/>
</dbReference>
<dbReference type="InterPro" id="IPR002347">
    <property type="entry name" value="SDR_fam"/>
</dbReference>
<dbReference type="SUPFAM" id="SSF51735">
    <property type="entry name" value="NAD(P)-binding Rossmann-fold domains"/>
    <property type="match status" value="1"/>
</dbReference>
<evidence type="ECO:0000313" key="2">
    <source>
        <dbReference type="EMBL" id="NOT32746.1"/>
    </source>
</evidence>
<dbReference type="EMBL" id="JABFRW010000010">
    <property type="protein sequence ID" value="NOT32746.1"/>
    <property type="molecule type" value="Genomic_DNA"/>
</dbReference>
<dbReference type="InterPro" id="IPR036291">
    <property type="entry name" value="NAD(P)-bd_dom_sf"/>
</dbReference>
<proteinExistence type="inferred from homology"/>
<organism evidence="2 3">
    <name type="scientific">Eiseniibacteriota bacterium</name>
    <dbReference type="NCBI Taxonomy" id="2212470"/>
    <lineage>
        <taxon>Bacteria</taxon>
        <taxon>Candidatus Eiseniibacteriota</taxon>
    </lineage>
</organism>
<dbReference type="PROSITE" id="PS00061">
    <property type="entry name" value="ADH_SHORT"/>
    <property type="match status" value="1"/>
</dbReference>
<accession>A0A849SEC2</accession>
<dbReference type="Pfam" id="PF13561">
    <property type="entry name" value="adh_short_C2"/>
    <property type="match status" value="1"/>
</dbReference>
<reference evidence="2 3" key="1">
    <citation type="submission" date="2020-04" db="EMBL/GenBank/DDBJ databases">
        <title>Metagenomic profiling of ammonia- and methane-oxidizing microorganisms in a Dutch drinking water treatment plant.</title>
        <authorList>
            <person name="Poghosyan L."/>
            <person name="Leucker S."/>
        </authorList>
    </citation>
    <scope>NUCLEOTIDE SEQUENCE [LARGE SCALE GENOMIC DNA]</scope>
    <source>
        <strain evidence="2">S-RSF-IL-03</strain>
    </source>
</reference>
<gene>
    <name evidence="2" type="ORF">HOP12_01110</name>
</gene>
<comment type="similarity">
    <text evidence="1">Belongs to the short-chain dehydrogenases/reductases (SDR) family.</text>
</comment>
<dbReference type="PRINTS" id="PR00080">
    <property type="entry name" value="SDRFAMILY"/>
</dbReference>
<dbReference type="InterPro" id="IPR020904">
    <property type="entry name" value="Sc_DH/Rdtase_CS"/>
</dbReference>
<dbReference type="CDD" id="cd05233">
    <property type="entry name" value="SDR_c"/>
    <property type="match status" value="1"/>
</dbReference>
<dbReference type="PANTHER" id="PTHR42760">
    <property type="entry name" value="SHORT-CHAIN DEHYDROGENASES/REDUCTASES FAMILY MEMBER"/>
    <property type="match status" value="1"/>
</dbReference>
<name>A0A849SEC2_UNCEI</name>
<dbReference type="GO" id="GO:0016616">
    <property type="term" value="F:oxidoreductase activity, acting on the CH-OH group of donors, NAD or NADP as acceptor"/>
    <property type="evidence" value="ECO:0007669"/>
    <property type="project" value="TreeGrafter"/>
</dbReference>
<dbReference type="Proteomes" id="UP000580839">
    <property type="component" value="Unassembled WGS sequence"/>
</dbReference>
<sequence>MSTPRSAVITGAAQGIGRTTAEAFARAGWRVALIDLREPQATLESLHSLGAETFARAGDITDERVVDAFARETHERFGGAEALVNNAGIALISRAELTSAADYRHVLDVNLVAPFLLAKAFGARMLEAGHGSIVNVASVAGLVGVAERAAYNASKHGLIGLTRTLAAEWGGRGVRVNAVCPGWVKTEMDVASQSEGHYSDADITGRVPMGRFAAPEDVAQAILFLADQTKSRFINGAVLPVDGGWTADGGWESLRRSHQSPAPPAR</sequence>
<protein>
    <submittedName>
        <fullName evidence="2">SDR family oxidoreductase</fullName>
    </submittedName>
</protein>